<dbReference type="RefSeq" id="WP_092563059.1">
    <property type="nucleotide sequence ID" value="NZ_FNQV01000005.1"/>
</dbReference>
<dbReference type="GO" id="GO:0016787">
    <property type="term" value="F:hydrolase activity"/>
    <property type="evidence" value="ECO:0007669"/>
    <property type="project" value="UniProtKB-KW"/>
</dbReference>
<keyword evidence="5 9" id="KW-1133">Transmembrane helix</keyword>
<feature type="transmembrane region" description="Helical" evidence="9">
    <location>
        <begin position="193"/>
        <end position="214"/>
    </location>
</feature>
<evidence type="ECO:0000256" key="6">
    <source>
        <dbReference type="ARBA" id="ARBA00023136"/>
    </source>
</evidence>
<dbReference type="GO" id="GO:0009103">
    <property type="term" value="P:lipopolysaccharide biosynthetic process"/>
    <property type="evidence" value="ECO:0007669"/>
    <property type="project" value="TreeGrafter"/>
</dbReference>
<feature type="compositionally biased region" description="Low complexity" evidence="8">
    <location>
        <begin position="8"/>
        <end position="17"/>
    </location>
</feature>
<dbReference type="AlphaFoldDB" id="A0A1H3YWV8"/>
<evidence type="ECO:0000256" key="8">
    <source>
        <dbReference type="SAM" id="MobiDB-lite"/>
    </source>
</evidence>
<evidence type="ECO:0000256" key="1">
    <source>
        <dbReference type="ARBA" id="ARBA00004651"/>
    </source>
</evidence>
<feature type="transmembrane region" description="Helical" evidence="9">
    <location>
        <begin position="170"/>
        <end position="186"/>
    </location>
</feature>
<evidence type="ECO:0000256" key="4">
    <source>
        <dbReference type="ARBA" id="ARBA00022692"/>
    </source>
</evidence>
<keyword evidence="7 11" id="KW-0012">Acyltransferase</keyword>
<dbReference type="GO" id="GO:0016747">
    <property type="term" value="F:acyltransferase activity, transferring groups other than amino-acyl groups"/>
    <property type="evidence" value="ECO:0007669"/>
    <property type="project" value="InterPro"/>
</dbReference>
<keyword evidence="3 11" id="KW-0808">Transferase</keyword>
<protein>
    <submittedName>
        <fullName evidence="11">Peptidoglycan/LPS O-acetylase OafA/YrhL, contains acyltransferase and SGNH-hydrolase domains</fullName>
    </submittedName>
</protein>
<keyword evidence="6 9" id="KW-0472">Membrane</keyword>
<dbReference type="PANTHER" id="PTHR23028">
    <property type="entry name" value="ACETYLTRANSFERASE"/>
    <property type="match status" value="1"/>
</dbReference>
<feature type="region of interest" description="Disordered" evidence="8">
    <location>
        <begin position="1"/>
        <end position="24"/>
    </location>
</feature>
<proteinExistence type="predicted"/>
<feature type="domain" description="Acyltransferase 3" evidence="10">
    <location>
        <begin position="33"/>
        <end position="370"/>
    </location>
</feature>
<feature type="transmembrane region" description="Helical" evidence="9">
    <location>
        <begin position="403"/>
        <end position="422"/>
    </location>
</feature>
<dbReference type="Pfam" id="PF01757">
    <property type="entry name" value="Acyl_transf_3"/>
    <property type="match status" value="1"/>
</dbReference>
<feature type="transmembrane region" description="Helical" evidence="9">
    <location>
        <begin position="352"/>
        <end position="373"/>
    </location>
</feature>
<feature type="transmembrane region" description="Helical" evidence="9">
    <location>
        <begin position="256"/>
        <end position="274"/>
    </location>
</feature>
<evidence type="ECO:0000313" key="12">
    <source>
        <dbReference type="Proteomes" id="UP000199288"/>
    </source>
</evidence>
<feature type="compositionally biased region" description="Low complexity" evidence="8">
    <location>
        <begin position="445"/>
        <end position="457"/>
    </location>
</feature>
<dbReference type="InterPro" id="IPR036514">
    <property type="entry name" value="SGNH_hydro_sf"/>
</dbReference>
<feature type="compositionally biased region" description="Basic and acidic residues" evidence="8">
    <location>
        <begin position="460"/>
        <end position="472"/>
    </location>
</feature>
<dbReference type="SUPFAM" id="SSF52266">
    <property type="entry name" value="SGNH hydrolase"/>
    <property type="match status" value="1"/>
</dbReference>
<accession>A0A1H3YWV8</accession>
<feature type="transmembrane region" description="Helical" evidence="9">
    <location>
        <begin position="280"/>
        <end position="303"/>
    </location>
</feature>
<keyword evidence="11" id="KW-0378">Hydrolase</keyword>
<keyword evidence="2" id="KW-1003">Cell membrane</keyword>
<feature type="region of interest" description="Disordered" evidence="8">
    <location>
        <begin position="440"/>
        <end position="486"/>
    </location>
</feature>
<dbReference type="InterPro" id="IPR050879">
    <property type="entry name" value="Acyltransferase_3"/>
</dbReference>
<dbReference type="GO" id="GO:0005886">
    <property type="term" value="C:plasma membrane"/>
    <property type="evidence" value="ECO:0007669"/>
    <property type="project" value="UniProtKB-SubCell"/>
</dbReference>
<gene>
    <name evidence="11" type="ORF">SAMN02910418_01012</name>
</gene>
<dbReference type="Gene3D" id="3.40.50.1110">
    <property type="entry name" value="SGNH hydrolase"/>
    <property type="match status" value="1"/>
</dbReference>
<feature type="transmembrane region" description="Helical" evidence="9">
    <location>
        <begin position="57"/>
        <end position="79"/>
    </location>
</feature>
<dbReference type="OrthoDB" id="3404679at2"/>
<feature type="transmembrane region" description="Helical" evidence="9">
    <location>
        <begin position="226"/>
        <end position="244"/>
    </location>
</feature>
<feature type="transmembrane region" description="Helical" evidence="9">
    <location>
        <begin position="100"/>
        <end position="119"/>
    </location>
</feature>
<name>A0A1H3YWV8_9ACTO</name>
<evidence type="ECO:0000256" key="3">
    <source>
        <dbReference type="ARBA" id="ARBA00022679"/>
    </source>
</evidence>
<sequence>MATRVHQARAPRAARQPGGYREISPGDRPKIIPGLDGLRALAIISVLIYHLRPQTLTGGFIGVDIFFVVSGFLITTLLLREVSSRGFIDLKGFWTRRARRLIPALVVCVLVSVTAAYFVGGDLLVGIGRQTLGALTFSNNWLEIGAGTSYFARTSPQLFVNFWSLAVEEQFYLLWPIIVAFMLAATKSSSTRVRIVFAVAAGSAIWMAINAVPGQDATRAYYGTDTHLFGLMFGAALAFAWGRYSVLDTRLWHRWRIPASLLAAVILATLLVTVTEDAIWTFRGGLVLASLATTVIIAAVITGKHPFLPVMEAWPVRWVGERSYGIYLWHWPVILILEAMTSSVVPDSAASWVVRALALSLTLSIAAVSYRYLETPIRRHGFKVCIADAIAALRSTRRWQPRAIAATAGACLLVMPVAIATAPEKSETQIQIEQGEKLLKEKDAAAPQPSAESPASPDDTDAHTGDGIHDDGAGTGDPAIVSPTLNTTVPKGEEISAFGDSLLVTTIHALEDRFPGIRVDAKSSRQWPEGLTRIRTALDEGSVRRGVVIALGTNAGLPEPDLLRDALDSLGTERLVVVVNIYGKSTWTDAVNEDIARIANEYANVTVADWHTAIGEHRALLQADGVHPGIEGAHLYADTIKDSFAELAKKAEAAQHDH</sequence>
<keyword evidence="12" id="KW-1185">Reference proteome</keyword>
<evidence type="ECO:0000256" key="2">
    <source>
        <dbReference type="ARBA" id="ARBA00022475"/>
    </source>
</evidence>
<dbReference type="Proteomes" id="UP000199288">
    <property type="component" value="Unassembled WGS sequence"/>
</dbReference>
<evidence type="ECO:0000256" key="5">
    <source>
        <dbReference type="ARBA" id="ARBA00022989"/>
    </source>
</evidence>
<evidence type="ECO:0000259" key="10">
    <source>
        <dbReference type="Pfam" id="PF01757"/>
    </source>
</evidence>
<dbReference type="PANTHER" id="PTHR23028:SF53">
    <property type="entry name" value="ACYL_TRANSF_3 DOMAIN-CONTAINING PROTEIN"/>
    <property type="match status" value="1"/>
</dbReference>
<dbReference type="EMBL" id="FNQV01000005">
    <property type="protein sequence ID" value="SEA15588.1"/>
    <property type="molecule type" value="Genomic_DNA"/>
</dbReference>
<evidence type="ECO:0000313" key="11">
    <source>
        <dbReference type="EMBL" id="SEA15588.1"/>
    </source>
</evidence>
<evidence type="ECO:0000256" key="9">
    <source>
        <dbReference type="SAM" id="Phobius"/>
    </source>
</evidence>
<organism evidence="11 12">
    <name type="scientific">Bowdeniella nasicola</name>
    <dbReference type="NCBI Taxonomy" id="208480"/>
    <lineage>
        <taxon>Bacteria</taxon>
        <taxon>Bacillati</taxon>
        <taxon>Actinomycetota</taxon>
        <taxon>Actinomycetes</taxon>
        <taxon>Actinomycetales</taxon>
        <taxon>Actinomycetaceae</taxon>
        <taxon>Bowdeniella</taxon>
    </lineage>
</organism>
<reference evidence="12" key="1">
    <citation type="submission" date="2016-10" db="EMBL/GenBank/DDBJ databases">
        <authorList>
            <person name="Varghese N."/>
            <person name="Submissions S."/>
        </authorList>
    </citation>
    <scope>NUCLEOTIDE SEQUENCE [LARGE SCALE GENOMIC DNA]</scope>
    <source>
        <strain evidence="12">KPR-1</strain>
    </source>
</reference>
<dbReference type="InterPro" id="IPR002656">
    <property type="entry name" value="Acyl_transf_3_dom"/>
</dbReference>
<keyword evidence="4 9" id="KW-0812">Transmembrane</keyword>
<evidence type="ECO:0000256" key="7">
    <source>
        <dbReference type="ARBA" id="ARBA00023315"/>
    </source>
</evidence>
<comment type="subcellular location">
    <subcellularLocation>
        <location evidence="1">Cell membrane</location>
        <topology evidence="1">Multi-pass membrane protein</topology>
    </subcellularLocation>
</comment>